<reference evidence="7" key="1">
    <citation type="submission" date="2018-01" db="EMBL/GenBank/DDBJ databases">
        <authorList>
            <person name="Peeters C."/>
        </authorList>
    </citation>
    <scope>NUCLEOTIDE SEQUENCE [LARGE SCALE GENOMIC DNA]</scope>
</reference>
<dbReference type="InterPro" id="IPR036390">
    <property type="entry name" value="WH_DNA-bd_sf"/>
</dbReference>
<organism evidence="6 7">
    <name type="scientific">Caballeronia novacaledonica</name>
    <dbReference type="NCBI Taxonomy" id="1544861"/>
    <lineage>
        <taxon>Bacteria</taxon>
        <taxon>Pseudomonadati</taxon>
        <taxon>Pseudomonadota</taxon>
        <taxon>Betaproteobacteria</taxon>
        <taxon>Burkholderiales</taxon>
        <taxon>Burkholderiaceae</taxon>
        <taxon>Caballeronia</taxon>
    </lineage>
</organism>
<evidence type="ECO:0000313" key="6">
    <source>
        <dbReference type="EMBL" id="SPB18340.1"/>
    </source>
</evidence>
<dbReference type="InterPro" id="IPR005119">
    <property type="entry name" value="LysR_subst-bd"/>
</dbReference>
<dbReference type="SUPFAM" id="SSF46785">
    <property type="entry name" value="Winged helix' DNA-binding domain"/>
    <property type="match status" value="1"/>
</dbReference>
<proteinExistence type="inferred from homology"/>
<feature type="domain" description="HTH lysR-type" evidence="5">
    <location>
        <begin position="13"/>
        <end position="70"/>
    </location>
</feature>
<evidence type="ECO:0000259" key="5">
    <source>
        <dbReference type="PROSITE" id="PS50931"/>
    </source>
</evidence>
<gene>
    <name evidence="6" type="ORF">NOV72_05539</name>
</gene>
<dbReference type="PANTHER" id="PTHR30118:SF15">
    <property type="entry name" value="TRANSCRIPTIONAL REGULATORY PROTEIN"/>
    <property type="match status" value="1"/>
</dbReference>
<dbReference type="InterPro" id="IPR000847">
    <property type="entry name" value="LysR_HTH_N"/>
</dbReference>
<dbReference type="EMBL" id="OGTP01000029">
    <property type="protein sequence ID" value="SPB18340.1"/>
    <property type="molecule type" value="Genomic_DNA"/>
</dbReference>
<keyword evidence="7" id="KW-1185">Reference proteome</keyword>
<dbReference type="SUPFAM" id="SSF53850">
    <property type="entry name" value="Periplasmic binding protein-like II"/>
    <property type="match status" value="1"/>
</dbReference>
<keyword evidence="3" id="KW-0238">DNA-binding</keyword>
<evidence type="ECO:0000256" key="1">
    <source>
        <dbReference type="ARBA" id="ARBA00009437"/>
    </source>
</evidence>
<accession>A0A2U3IDX5</accession>
<dbReference type="PROSITE" id="PS50931">
    <property type="entry name" value="HTH_LYSR"/>
    <property type="match status" value="1"/>
</dbReference>
<comment type="similarity">
    <text evidence="1">Belongs to the LysR transcriptional regulatory family.</text>
</comment>
<evidence type="ECO:0000256" key="2">
    <source>
        <dbReference type="ARBA" id="ARBA00023015"/>
    </source>
</evidence>
<evidence type="ECO:0000256" key="4">
    <source>
        <dbReference type="ARBA" id="ARBA00023163"/>
    </source>
</evidence>
<dbReference type="Gene3D" id="3.40.190.10">
    <property type="entry name" value="Periplasmic binding protein-like II"/>
    <property type="match status" value="2"/>
</dbReference>
<name>A0A2U3IDX5_9BURK</name>
<dbReference type="Proteomes" id="UP000238169">
    <property type="component" value="Unassembled WGS sequence"/>
</dbReference>
<dbReference type="GO" id="GO:0003700">
    <property type="term" value="F:DNA-binding transcription factor activity"/>
    <property type="evidence" value="ECO:0007669"/>
    <property type="project" value="InterPro"/>
</dbReference>
<sequence length="313" mass="35159">MKARDYNDSMTDIDIRLLQVFAEIHATRSVSQAAANLGLSQPTISFNLAKLRDHYQDPLFVRSSAGMEPTQFASDLHQRTVTLLASFDALSKHRKCFDPETAKQVFRIAMTDISQIVLLPTLLRRLRAIAPGVRIRVLHIEDKTPQLLESGEAELAVGFMPQLEAGFYQQKLFTQRFVGMAAMHHPRILNATDAPTLDAFLAEGHIVVTPSGTGHSVVDRTLRQLGVERHAVLELPNYLGLANIIARTDLLATVPLRLAEPIADEAGIRVFELPFDVPTYQVKQHWHERFHHDAAHRWLRTVLTELFLESAIA</sequence>
<dbReference type="InterPro" id="IPR036388">
    <property type="entry name" value="WH-like_DNA-bd_sf"/>
</dbReference>
<evidence type="ECO:0000313" key="7">
    <source>
        <dbReference type="Proteomes" id="UP000238169"/>
    </source>
</evidence>
<dbReference type="AlphaFoldDB" id="A0A2U3IDX5"/>
<dbReference type="Pfam" id="PF03466">
    <property type="entry name" value="LysR_substrate"/>
    <property type="match status" value="1"/>
</dbReference>
<keyword evidence="4" id="KW-0804">Transcription</keyword>
<protein>
    <submittedName>
        <fullName evidence="6">LysR family transcriptional regulator</fullName>
    </submittedName>
</protein>
<dbReference type="Gene3D" id="1.10.10.10">
    <property type="entry name" value="Winged helix-like DNA-binding domain superfamily/Winged helix DNA-binding domain"/>
    <property type="match status" value="1"/>
</dbReference>
<keyword evidence="2" id="KW-0805">Transcription regulation</keyword>
<dbReference type="GO" id="GO:0003677">
    <property type="term" value="F:DNA binding"/>
    <property type="evidence" value="ECO:0007669"/>
    <property type="project" value="UniProtKB-KW"/>
</dbReference>
<dbReference type="CDD" id="cd08459">
    <property type="entry name" value="PBP2_DntR_NahR_LinR_like"/>
    <property type="match status" value="1"/>
</dbReference>
<dbReference type="PRINTS" id="PR00039">
    <property type="entry name" value="HTHLYSR"/>
</dbReference>
<dbReference type="PANTHER" id="PTHR30118">
    <property type="entry name" value="HTH-TYPE TRANSCRIPTIONAL REGULATOR LEUO-RELATED"/>
    <property type="match status" value="1"/>
</dbReference>
<dbReference type="InterPro" id="IPR050389">
    <property type="entry name" value="LysR-type_TF"/>
</dbReference>
<dbReference type="Pfam" id="PF00126">
    <property type="entry name" value="HTH_1"/>
    <property type="match status" value="1"/>
</dbReference>
<evidence type="ECO:0000256" key="3">
    <source>
        <dbReference type="ARBA" id="ARBA00023125"/>
    </source>
</evidence>